<dbReference type="Proteomes" id="UP000001472">
    <property type="component" value="Chromosome"/>
</dbReference>
<feature type="compositionally biased region" description="Acidic residues" evidence="2">
    <location>
        <begin position="182"/>
        <end position="192"/>
    </location>
</feature>
<dbReference type="InterPro" id="IPR038332">
    <property type="entry name" value="PPE_sf"/>
</dbReference>
<protein>
    <submittedName>
        <fullName evidence="5">PPE family protein</fullName>
    </submittedName>
</protein>
<feature type="region of interest" description="Disordered" evidence="2">
    <location>
        <begin position="179"/>
        <end position="203"/>
    </location>
</feature>
<name>A0A0H3M3Q8_MYCBP</name>
<dbReference type="AlphaFoldDB" id="A0A0H3M3Q8"/>
<dbReference type="SMR" id="A0A0H3M3Q8"/>
<organism evidence="5 6">
    <name type="scientific">Mycobacterium bovis (strain BCG / Pasteur 1173P2)</name>
    <dbReference type="NCBI Taxonomy" id="410289"/>
    <lineage>
        <taxon>Bacteria</taxon>
        <taxon>Bacillati</taxon>
        <taxon>Actinomycetota</taxon>
        <taxon>Actinomycetes</taxon>
        <taxon>Mycobacteriales</taxon>
        <taxon>Mycobacteriaceae</taxon>
        <taxon>Mycobacterium</taxon>
        <taxon>Mycobacterium tuberculosis complex</taxon>
    </lineage>
</organism>
<dbReference type="InterPro" id="IPR043641">
    <property type="entry name" value="PPE-PPW_C"/>
</dbReference>
<dbReference type="PANTHER" id="PTHR46766">
    <property type="entry name" value="GLUTAMINE-RICH PROTEIN 2"/>
    <property type="match status" value="1"/>
</dbReference>
<feature type="compositionally biased region" description="Basic residues" evidence="2">
    <location>
        <begin position="443"/>
        <end position="455"/>
    </location>
</feature>
<evidence type="ECO:0000313" key="5">
    <source>
        <dbReference type="EMBL" id="CAL71435.1"/>
    </source>
</evidence>
<dbReference type="InterPro" id="IPR000030">
    <property type="entry name" value="PPE_dom"/>
</dbReference>
<gene>
    <name evidence="5" type="primary">PPE20</name>
    <name evidence="5" type="ordered locus">BCG_1448</name>
</gene>
<feature type="region of interest" description="Disordered" evidence="2">
    <location>
        <begin position="433"/>
        <end position="459"/>
    </location>
</feature>
<evidence type="ECO:0000259" key="4">
    <source>
        <dbReference type="Pfam" id="PF18878"/>
    </source>
</evidence>
<dbReference type="HOGENOM" id="CLU_000243_5_2_11"/>
<comment type="similarity">
    <text evidence="1">Belongs to the mycobacterial PPE family.</text>
</comment>
<dbReference type="PANTHER" id="PTHR46766:SF1">
    <property type="entry name" value="GLUTAMINE-RICH PROTEIN 2"/>
    <property type="match status" value="1"/>
</dbReference>
<proteinExistence type="inferred from homology"/>
<evidence type="ECO:0000256" key="1">
    <source>
        <dbReference type="ARBA" id="ARBA00010652"/>
    </source>
</evidence>
<feature type="compositionally biased region" description="Low complexity" evidence="2">
    <location>
        <begin position="433"/>
        <end position="442"/>
    </location>
</feature>
<evidence type="ECO:0000313" key="6">
    <source>
        <dbReference type="Proteomes" id="UP000001472"/>
    </source>
</evidence>
<evidence type="ECO:0000259" key="3">
    <source>
        <dbReference type="Pfam" id="PF00823"/>
    </source>
</evidence>
<dbReference type="Pfam" id="PF00823">
    <property type="entry name" value="PPE"/>
    <property type="match status" value="1"/>
</dbReference>
<dbReference type="KEGG" id="mbb:BCG_1448"/>
<feature type="domain" description="PPE-PPW subfamily C-terminal" evidence="4">
    <location>
        <begin position="481"/>
        <end position="528"/>
    </location>
</feature>
<dbReference type="Pfam" id="PF18878">
    <property type="entry name" value="PPE-PPW"/>
    <property type="match status" value="1"/>
</dbReference>
<dbReference type="SUPFAM" id="SSF140459">
    <property type="entry name" value="PE/PPE dimer-like"/>
    <property type="match status" value="1"/>
</dbReference>
<accession>A0A0H3M3Q8</accession>
<dbReference type="Gene3D" id="1.20.1260.20">
    <property type="entry name" value="PPE superfamily"/>
    <property type="match status" value="1"/>
</dbReference>
<feature type="domain" description="PPE" evidence="3">
    <location>
        <begin position="5"/>
        <end position="168"/>
    </location>
</feature>
<dbReference type="EMBL" id="AM408590">
    <property type="protein sequence ID" value="CAL71435.1"/>
    <property type="molecule type" value="Genomic_DNA"/>
</dbReference>
<sequence>MTEPWIAFPPEVHSAMLNYGAGVGPMLISATQNGELSAQYAEAASEVEELLGVVASEGWQGQAAEAFVAAYMPFLAWLIQASADCVEMAAQQHAVIEAYTAAVELMPTQVELAANQIKLAVLVATNFFGINTIPIAINEAEYVEMWVRAATTMATYSTVSRSALSAMPHTSPPPLILKSDELLPDTGEDSDEDGHNHGGHSHGGHARMIDNFFAEILRGVSAGRIVWDPVNGTLNGLDYDDYVYPGHAIWWLARGLEFFQDGEQFGELLFTNPTGAFQFLLYVVVVDLPTHIAQIATWLGQYPQLLSAALTGVIAHLGAITGLAGLSGLSAIPSAAIPAVVPELTPVAAAPPMLAVAGVGPAVAAPGMLPASAPAPAAAAGATAAGPTPPATGFGGFPPYLVGGGGPGIGFGSGQSAHAKAAASDSAAAESAAQASARAQARAARRGRSAAKARGHRDEFVTMDMGFDAAAPAPEHQPGARASDCGAGPIGFAGTVRKEAVVKAAGLTTLAGDDFGGGPTMPMMPGTWTHDQGVFDEHR</sequence>
<dbReference type="GO" id="GO:0052572">
    <property type="term" value="P:response to host immune response"/>
    <property type="evidence" value="ECO:0007669"/>
    <property type="project" value="TreeGrafter"/>
</dbReference>
<reference evidence="5 6" key="1">
    <citation type="journal article" date="2007" name="Proc. Natl. Acad. Sci. U.S.A.">
        <title>Genome plasticity of BCG and impact on vaccine efficacy.</title>
        <authorList>
            <person name="Brosch R."/>
            <person name="Gordon S.V."/>
            <person name="Garnier T."/>
            <person name="Eiglmeier K."/>
            <person name="Frigui W."/>
            <person name="Valenti P."/>
            <person name="Dos Santos S."/>
            <person name="Duthoy S."/>
            <person name="Lacroix C."/>
            <person name="Garcia-Pelayo C."/>
            <person name="Inwald J.K."/>
            <person name="Golby P."/>
            <person name="Garcia J.N."/>
            <person name="Hewinson R.G."/>
            <person name="Behr M.A."/>
            <person name="Quail M.A."/>
            <person name="Churcher C."/>
            <person name="Barrell B.G."/>
            <person name="Parkhill J."/>
            <person name="Cole S.T."/>
        </authorList>
    </citation>
    <scope>NUCLEOTIDE SEQUENCE [LARGE SCALE GENOMIC DNA]</scope>
    <source>
        <strain evidence="6">BCG / Pasteur 1173P2</strain>
    </source>
</reference>
<evidence type="ECO:0000256" key="2">
    <source>
        <dbReference type="SAM" id="MobiDB-lite"/>
    </source>
</evidence>
<dbReference type="RefSeq" id="WP_010950539.1">
    <property type="nucleotide sequence ID" value="NC_008769.1"/>
</dbReference>